<evidence type="ECO:0000256" key="3">
    <source>
        <dbReference type="ARBA" id="ARBA00022825"/>
    </source>
</evidence>
<evidence type="ECO:0000256" key="2">
    <source>
        <dbReference type="ARBA" id="ARBA00022801"/>
    </source>
</evidence>
<dbReference type="PRINTS" id="PR00834">
    <property type="entry name" value="PROTEASES2C"/>
</dbReference>
<dbReference type="eggNOG" id="COG0265">
    <property type="taxonomic scope" value="Bacteria"/>
</dbReference>
<dbReference type="Proteomes" id="UP000018896">
    <property type="component" value="Unassembled WGS sequence"/>
</dbReference>
<dbReference type="InterPro" id="IPR009003">
    <property type="entry name" value="Peptidase_S1_PA"/>
</dbReference>
<dbReference type="PANTHER" id="PTHR43343">
    <property type="entry name" value="PEPTIDASE S12"/>
    <property type="match status" value="1"/>
</dbReference>
<protein>
    <submittedName>
        <fullName evidence="4">Serine protease MucD/AlgY associated with sigma factor RpoE</fullName>
    </submittedName>
</protein>
<proteinExistence type="predicted"/>
<accession>W4QSD3</accession>
<keyword evidence="2" id="KW-0378">Hydrolase</keyword>
<dbReference type="InterPro" id="IPR051201">
    <property type="entry name" value="Chloro_Bact_Ser_Proteases"/>
</dbReference>
<dbReference type="PANTHER" id="PTHR43343:SF3">
    <property type="entry name" value="PROTEASE DO-LIKE 8, CHLOROPLASTIC"/>
    <property type="match status" value="1"/>
</dbReference>
<reference evidence="4 5" key="1">
    <citation type="journal article" date="2014" name="Genome Announc.">
        <title>Draft Genome Sequences of Three Alkaliphilic Bacillus Strains, Bacillus wakoensis JCM 9140T, Bacillus akibai JCM 9157T, and Bacillus hemicellulosilyticus JCM 9152T.</title>
        <authorList>
            <person name="Yuki M."/>
            <person name="Oshima K."/>
            <person name="Suda W."/>
            <person name="Oshida Y."/>
            <person name="Kitamura K."/>
            <person name="Iida T."/>
            <person name="Hattori M."/>
            <person name="Ohkuma M."/>
        </authorList>
    </citation>
    <scope>NUCLEOTIDE SEQUENCE [LARGE SCALE GENOMIC DNA]</scope>
    <source>
        <strain evidence="4 5">JCM 9157</strain>
    </source>
</reference>
<comment type="caution">
    <text evidence="4">The sequence shown here is derived from an EMBL/GenBank/DDBJ whole genome shotgun (WGS) entry which is preliminary data.</text>
</comment>
<keyword evidence="3" id="KW-0720">Serine protease</keyword>
<evidence type="ECO:0000313" key="5">
    <source>
        <dbReference type="Proteomes" id="UP000018896"/>
    </source>
</evidence>
<gene>
    <name evidence="4" type="ORF">JCM9157_2113</name>
</gene>
<dbReference type="SUPFAM" id="SSF50494">
    <property type="entry name" value="Trypsin-like serine proteases"/>
    <property type="match status" value="1"/>
</dbReference>
<evidence type="ECO:0000256" key="1">
    <source>
        <dbReference type="ARBA" id="ARBA00022670"/>
    </source>
</evidence>
<dbReference type="GO" id="GO:0006508">
    <property type="term" value="P:proteolysis"/>
    <property type="evidence" value="ECO:0007669"/>
    <property type="project" value="UniProtKB-KW"/>
</dbReference>
<keyword evidence="5" id="KW-1185">Reference proteome</keyword>
<dbReference type="Pfam" id="PF13365">
    <property type="entry name" value="Trypsin_2"/>
    <property type="match status" value="1"/>
</dbReference>
<dbReference type="STRING" id="1236973.JCM9157_2113"/>
<name>W4QSD3_HALA3</name>
<organism evidence="4 5">
    <name type="scientific">Halalkalibacter akibai (strain ATCC 43226 / DSM 21942 / CIP 109018 / JCM 9157 / 1139)</name>
    <name type="common">Bacillus akibai</name>
    <dbReference type="NCBI Taxonomy" id="1236973"/>
    <lineage>
        <taxon>Bacteria</taxon>
        <taxon>Bacillati</taxon>
        <taxon>Bacillota</taxon>
        <taxon>Bacilli</taxon>
        <taxon>Bacillales</taxon>
        <taxon>Bacillaceae</taxon>
        <taxon>Halalkalibacter</taxon>
    </lineage>
</organism>
<dbReference type="AlphaFoldDB" id="W4QSD3"/>
<dbReference type="InterPro" id="IPR001940">
    <property type="entry name" value="Peptidase_S1C"/>
</dbReference>
<dbReference type="OrthoDB" id="189537at2"/>
<dbReference type="GO" id="GO:0004252">
    <property type="term" value="F:serine-type endopeptidase activity"/>
    <property type="evidence" value="ECO:0007669"/>
    <property type="project" value="InterPro"/>
</dbReference>
<sequence length="375" mass="41179">MKKQWWISCIATMIIWGVGVYAFSFIKDDIPKQLNTESMLLSSEPVEGGLENGEKAIKDIIHDTQKRVVQIELANEALGSGFLYNDQGDIVTNAHVVAGATEVQIKTRDNREFAGTVIGLSETIDVAVVRVDGLKGAEPLKVSRENHAEVGDEVLAFGSPLGYQNTVTTGIISGVSRAFEVPPFQYEDMYQISAPIAPGNSGGPLIHRQTGEVLGINSASAEQGVIGFSIPMPNVIELIEGWSKQPLTTLPTIEITTDIYQQDTLSDEDYAQFLVSYFYESLDVKDYVTAYSLLGSESQGNLSYEKFREGYIDTKGVMIDELSVQTDEEIIVTAVITAKERKNGSETNSQYKVTYKVGYENDDMKILSGRGEVLE</sequence>
<dbReference type="EMBL" id="BAUV01000013">
    <property type="protein sequence ID" value="GAE35020.1"/>
    <property type="molecule type" value="Genomic_DNA"/>
</dbReference>
<evidence type="ECO:0000313" key="4">
    <source>
        <dbReference type="EMBL" id="GAE35020.1"/>
    </source>
</evidence>
<dbReference type="Gene3D" id="2.40.10.120">
    <property type="match status" value="1"/>
</dbReference>
<keyword evidence="1 4" id="KW-0645">Protease</keyword>